<proteinExistence type="predicted"/>
<keyword evidence="1 3" id="KW-0238">DNA-binding</keyword>
<evidence type="ECO:0000256" key="2">
    <source>
        <dbReference type="ARBA" id="ARBA00023172"/>
    </source>
</evidence>
<sequence length="274" mass="30881">MKKKMPSPQWRESISTWLETLIAANQSPETIRTRRHQMTTLSNELNGSPLDVDGETLLHWFAVHEWKPETRKGYRNAAVSYFGWMQASARRQDNPADALPSVRRPSPHPRPCPDRVILSALGRANEAETLMIRLGAECGLRRAEIAQVNSRDVMDDLLGRSLIVYSKGDKQRIVPLPDDLADSIETCHGWLFPGRWSGHVEASYIGKHVARLLGDGWTAHSLRHRYATTTYAATHDLYMVSKLLGHESMETTQRYVAMPDSRLRSALSAVSLVS</sequence>
<dbReference type="PROSITE" id="PS51900">
    <property type="entry name" value="CB"/>
    <property type="match status" value="1"/>
</dbReference>
<evidence type="ECO:0000313" key="7">
    <source>
        <dbReference type="Proteomes" id="UP000767327"/>
    </source>
</evidence>
<dbReference type="EMBL" id="JAAXZR010000018">
    <property type="protein sequence ID" value="NLT79449.1"/>
    <property type="molecule type" value="Genomic_DNA"/>
</dbReference>
<name>A0A971CYF8_9BIFI</name>
<feature type="domain" description="Tyr recombinase" evidence="4">
    <location>
        <begin position="107"/>
        <end position="268"/>
    </location>
</feature>
<dbReference type="PROSITE" id="PS51898">
    <property type="entry name" value="TYR_RECOMBINASE"/>
    <property type="match status" value="1"/>
</dbReference>
<evidence type="ECO:0000256" key="3">
    <source>
        <dbReference type="PROSITE-ProRule" id="PRU01248"/>
    </source>
</evidence>
<dbReference type="AlphaFoldDB" id="A0A971CYF8"/>
<gene>
    <name evidence="6" type="ORF">GXW98_04070</name>
</gene>
<dbReference type="Proteomes" id="UP000767327">
    <property type="component" value="Unassembled WGS sequence"/>
</dbReference>
<organism evidence="6 7">
    <name type="scientific">Bifidobacterium crudilactis</name>
    <dbReference type="NCBI Taxonomy" id="327277"/>
    <lineage>
        <taxon>Bacteria</taxon>
        <taxon>Bacillati</taxon>
        <taxon>Actinomycetota</taxon>
        <taxon>Actinomycetes</taxon>
        <taxon>Bifidobacteriales</taxon>
        <taxon>Bifidobacteriaceae</taxon>
        <taxon>Bifidobacterium</taxon>
    </lineage>
</organism>
<reference evidence="6" key="1">
    <citation type="journal article" date="2020" name="Biotechnol. Biofuels">
        <title>New insights from the biogas microbiome by comprehensive genome-resolved metagenomics of nearly 1600 species originating from multiple anaerobic digesters.</title>
        <authorList>
            <person name="Campanaro S."/>
            <person name="Treu L."/>
            <person name="Rodriguez-R L.M."/>
            <person name="Kovalovszki A."/>
            <person name="Ziels R.M."/>
            <person name="Maus I."/>
            <person name="Zhu X."/>
            <person name="Kougias P.G."/>
            <person name="Basile A."/>
            <person name="Luo G."/>
            <person name="Schluter A."/>
            <person name="Konstantinidis K.T."/>
            <person name="Angelidaki I."/>
        </authorList>
    </citation>
    <scope>NUCLEOTIDE SEQUENCE</scope>
    <source>
        <strain evidence="6">AS01afH2WH_6</strain>
    </source>
</reference>
<dbReference type="PANTHER" id="PTHR30349">
    <property type="entry name" value="PHAGE INTEGRASE-RELATED"/>
    <property type="match status" value="1"/>
</dbReference>
<dbReference type="InterPro" id="IPR044068">
    <property type="entry name" value="CB"/>
</dbReference>
<dbReference type="PANTHER" id="PTHR30349:SF64">
    <property type="entry name" value="PROPHAGE INTEGRASE INTD-RELATED"/>
    <property type="match status" value="1"/>
</dbReference>
<keyword evidence="2" id="KW-0233">DNA recombination</keyword>
<accession>A0A971CYF8</accession>
<dbReference type="SUPFAM" id="SSF56349">
    <property type="entry name" value="DNA breaking-rejoining enzymes"/>
    <property type="match status" value="1"/>
</dbReference>
<feature type="domain" description="Core-binding (CB)" evidence="5">
    <location>
        <begin position="8"/>
        <end position="86"/>
    </location>
</feature>
<evidence type="ECO:0000313" key="6">
    <source>
        <dbReference type="EMBL" id="NLT79449.1"/>
    </source>
</evidence>
<comment type="caution">
    <text evidence="6">The sequence shown here is derived from an EMBL/GenBank/DDBJ whole genome shotgun (WGS) entry which is preliminary data.</text>
</comment>
<dbReference type="CDD" id="cd00397">
    <property type="entry name" value="DNA_BRE_C"/>
    <property type="match status" value="1"/>
</dbReference>
<reference evidence="6" key="2">
    <citation type="submission" date="2020-01" db="EMBL/GenBank/DDBJ databases">
        <authorList>
            <person name="Campanaro S."/>
        </authorList>
    </citation>
    <scope>NUCLEOTIDE SEQUENCE</scope>
    <source>
        <strain evidence="6">AS01afH2WH_6</strain>
    </source>
</reference>
<dbReference type="RefSeq" id="WP_273173279.1">
    <property type="nucleotide sequence ID" value="NZ_JAAXZR010000018.1"/>
</dbReference>
<dbReference type="InterPro" id="IPR002104">
    <property type="entry name" value="Integrase_catalytic"/>
</dbReference>
<dbReference type="InterPro" id="IPR050090">
    <property type="entry name" value="Tyrosine_recombinase_XerCD"/>
</dbReference>
<evidence type="ECO:0000259" key="4">
    <source>
        <dbReference type="PROSITE" id="PS51898"/>
    </source>
</evidence>
<dbReference type="GO" id="GO:0015074">
    <property type="term" value="P:DNA integration"/>
    <property type="evidence" value="ECO:0007669"/>
    <property type="project" value="InterPro"/>
</dbReference>
<dbReference type="InterPro" id="IPR011010">
    <property type="entry name" value="DNA_brk_join_enz"/>
</dbReference>
<evidence type="ECO:0000259" key="5">
    <source>
        <dbReference type="PROSITE" id="PS51900"/>
    </source>
</evidence>
<dbReference type="Gene3D" id="1.10.443.10">
    <property type="entry name" value="Intergrase catalytic core"/>
    <property type="match status" value="1"/>
</dbReference>
<protein>
    <submittedName>
        <fullName evidence="6">Site-specific integrase</fullName>
    </submittedName>
</protein>
<dbReference type="GO" id="GO:0006310">
    <property type="term" value="P:DNA recombination"/>
    <property type="evidence" value="ECO:0007669"/>
    <property type="project" value="UniProtKB-KW"/>
</dbReference>
<evidence type="ECO:0000256" key="1">
    <source>
        <dbReference type="ARBA" id="ARBA00023125"/>
    </source>
</evidence>
<dbReference type="GO" id="GO:0003677">
    <property type="term" value="F:DNA binding"/>
    <property type="evidence" value="ECO:0007669"/>
    <property type="project" value="UniProtKB-UniRule"/>
</dbReference>
<dbReference type="InterPro" id="IPR013762">
    <property type="entry name" value="Integrase-like_cat_sf"/>
</dbReference>
<dbReference type="Pfam" id="PF00589">
    <property type="entry name" value="Phage_integrase"/>
    <property type="match status" value="1"/>
</dbReference>